<dbReference type="KEGG" id="abs:AZOBR_40013"/>
<evidence type="ECO:0000313" key="1">
    <source>
        <dbReference type="EMBL" id="CCC96844.1"/>
    </source>
</evidence>
<accession>A0A9P1JNM7</accession>
<organism evidence="1 2">
    <name type="scientific">Azospirillum baldaniorum</name>
    <dbReference type="NCBI Taxonomy" id="1064539"/>
    <lineage>
        <taxon>Bacteria</taxon>
        <taxon>Pseudomonadati</taxon>
        <taxon>Pseudomonadota</taxon>
        <taxon>Alphaproteobacteria</taxon>
        <taxon>Rhodospirillales</taxon>
        <taxon>Azospirillaceae</taxon>
        <taxon>Azospirillum</taxon>
    </lineage>
</organism>
<protein>
    <submittedName>
        <fullName evidence="1">Uncharacterized protein</fullName>
    </submittedName>
</protein>
<name>A0A9P1JNM7_9PROT</name>
<keyword evidence="2" id="KW-1185">Reference proteome</keyword>
<dbReference type="AlphaFoldDB" id="A0A9P1JNM7"/>
<proteinExistence type="predicted"/>
<reference evidence="1 2" key="1">
    <citation type="journal article" date="2011" name="PLoS Genet.">
        <title>Azospirillum genomes reveal transition of bacteria from aquatic to terrestrial environments.</title>
        <authorList>
            <person name="Wisniewski-Dye F."/>
            <person name="Borziak K."/>
            <person name="Khalsa-Moyers G."/>
            <person name="Alexandre G."/>
            <person name="Sukharnikov L.O."/>
            <person name="Wuichet K."/>
            <person name="Hurst G.B."/>
            <person name="McDonald W.H."/>
            <person name="Robertson J.S."/>
            <person name="Barbe V."/>
            <person name="Calteau A."/>
            <person name="Rouy Z."/>
            <person name="Mangenot S."/>
            <person name="Prigent-Combaret C."/>
            <person name="Normand P."/>
            <person name="Boyer M."/>
            <person name="Siguier P."/>
            <person name="Dessaux Y."/>
            <person name="Elmerich C."/>
            <person name="Condemine G."/>
            <person name="Krishnen G."/>
            <person name="Kennedy I."/>
            <person name="Paterson A.H."/>
            <person name="Gonzalez V."/>
            <person name="Mavingui P."/>
            <person name="Zhulin I.B."/>
        </authorList>
    </citation>
    <scope>NUCLEOTIDE SEQUENCE [LARGE SCALE GENOMIC DNA]</scope>
    <source>
        <strain evidence="1 2">Sp245</strain>
    </source>
</reference>
<dbReference type="EMBL" id="HE577327">
    <property type="protein sequence ID" value="CCC96844.1"/>
    <property type="molecule type" value="Genomic_DNA"/>
</dbReference>
<evidence type="ECO:0000313" key="2">
    <source>
        <dbReference type="Proteomes" id="UP000007319"/>
    </source>
</evidence>
<gene>
    <name evidence="1" type="ORF">AZOBR_40013</name>
</gene>
<sequence length="57" mass="6465">MAGHKDTFIKAINREPFGRQMIGRGTWPVTSLLKNGFREGVYLKKSLPVNVTSERKC</sequence>
<dbReference type="Proteomes" id="UP000007319">
    <property type="component" value="Chromosome"/>
</dbReference>